<gene>
    <name evidence="1" type="ORF">BKA23_2081</name>
</gene>
<dbReference type="Proteomes" id="UP000318297">
    <property type="component" value="Unassembled WGS sequence"/>
</dbReference>
<reference evidence="1 2" key="1">
    <citation type="submission" date="2019-06" db="EMBL/GenBank/DDBJ databases">
        <title>Sequencing the genomes of 1000 actinobacteria strains.</title>
        <authorList>
            <person name="Klenk H.-P."/>
        </authorList>
    </citation>
    <scope>NUCLEOTIDE SEQUENCE [LARGE SCALE GENOMIC DNA]</scope>
    <source>
        <strain evidence="1 2">DSM 19560</strain>
    </source>
</reference>
<organism evidence="1 2">
    <name type="scientific">Rudaeicoccus suwonensis</name>
    <dbReference type="NCBI Taxonomy" id="657409"/>
    <lineage>
        <taxon>Bacteria</taxon>
        <taxon>Bacillati</taxon>
        <taxon>Actinomycetota</taxon>
        <taxon>Actinomycetes</taxon>
        <taxon>Micrococcales</taxon>
        <taxon>Dermacoccaceae</taxon>
        <taxon>Rudaeicoccus</taxon>
    </lineage>
</organism>
<dbReference type="AlphaFoldDB" id="A0A561ECC1"/>
<comment type="caution">
    <text evidence="1">The sequence shown here is derived from an EMBL/GenBank/DDBJ whole genome shotgun (WGS) entry which is preliminary data.</text>
</comment>
<protein>
    <submittedName>
        <fullName evidence="1">Uncharacterized protein</fullName>
    </submittedName>
</protein>
<evidence type="ECO:0000313" key="2">
    <source>
        <dbReference type="Proteomes" id="UP000318297"/>
    </source>
</evidence>
<name>A0A561ECC1_9MICO</name>
<proteinExistence type="predicted"/>
<dbReference type="EMBL" id="VIVQ01000001">
    <property type="protein sequence ID" value="TWE13252.1"/>
    <property type="molecule type" value="Genomic_DNA"/>
</dbReference>
<keyword evidence="2" id="KW-1185">Reference proteome</keyword>
<accession>A0A561ECC1</accession>
<evidence type="ECO:0000313" key="1">
    <source>
        <dbReference type="EMBL" id="TWE13252.1"/>
    </source>
</evidence>
<sequence length="155" mass="17305">MLPESNSSERVWRGSCTTCGWFVDGTWKTAGDATQAHSDVCEDAATEMREAPSQALPAPAVEDSAPAVPCPTWCEQIHVNKEHFRFLDETRTLDDDLLNPWIRVPFDGSEAPHLVLNMYGEHVDHDVTLTLPQLRHFISTLTNAADMLERTNDDA</sequence>